<dbReference type="PANTHER" id="PTHR33451">
    <property type="entry name" value="MALATE-2H(+)/NA(+)-LACTATE ANTIPORTER"/>
    <property type="match status" value="1"/>
</dbReference>
<evidence type="ECO:0000256" key="6">
    <source>
        <dbReference type="ARBA" id="ARBA00022989"/>
    </source>
</evidence>
<evidence type="ECO:0000256" key="5">
    <source>
        <dbReference type="ARBA" id="ARBA00022692"/>
    </source>
</evidence>
<proteinExistence type="inferred from homology"/>
<dbReference type="GO" id="GO:0015297">
    <property type="term" value="F:antiporter activity"/>
    <property type="evidence" value="ECO:0007669"/>
    <property type="project" value="UniProtKB-KW"/>
</dbReference>
<keyword evidence="5 10" id="KW-0812">Transmembrane</keyword>
<feature type="transmembrane region" description="Helical" evidence="10">
    <location>
        <begin position="140"/>
        <end position="160"/>
    </location>
</feature>
<dbReference type="AlphaFoldDB" id="A0A1I2V4T3"/>
<keyword evidence="7 10" id="KW-0472">Membrane</keyword>
<dbReference type="STRING" id="185761.SAMN05660282_02134"/>
<comment type="similarity">
    <text evidence="8">Belongs to the NhaC Na(+)/H(+) (TC 2.A.35) antiporter family.</text>
</comment>
<dbReference type="PANTHER" id="PTHR33451:SF3">
    <property type="entry name" value="MALATE-2H(+)_NA(+)-LACTATE ANTIPORTER"/>
    <property type="match status" value="1"/>
</dbReference>
<gene>
    <name evidence="12" type="ORF">SAMN05660282_02134</name>
</gene>
<keyword evidence="6 10" id="KW-1133">Transmembrane helix</keyword>
<evidence type="ECO:0000256" key="8">
    <source>
        <dbReference type="ARBA" id="ARBA00038435"/>
    </source>
</evidence>
<organism evidence="12 13">
    <name type="scientific">Corynebacterium spheniscorum</name>
    <dbReference type="NCBI Taxonomy" id="185761"/>
    <lineage>
        <taxon>Bacteria</taxon>
        <taxon>Bacillati</taxon>
        <taxon>Actinomycetota</taxon>
        <taxon>Actinomycetes</taxon>
        <taxon>Mycobacteriales</taxon>
        <taxon>Corynebacteriaceae</taxon>
        <taxon>Corynebacterium</taxon>
    </lineage>
</organism>
<evidence type="ECO:0000256" key="7">
    <source>
        <dbReference type="ARBA" id="ARBA00023136"/>
    </source>
</evidence>
<feature type="transmembrane region" description="Helical" evidence="10">
    <location>
        <begin position="261"/>
        <end position="285"/>
    </location>
</feature>
<name>A0A1I2V4T3_9CORY</name>
<feature type="transmembrane region" description="Helical" evidence="10">
    <location>
        <begin position="344"/>
        <end position="366"/>
    </location>
</feature>
<dbReference type="Proteomes" id="UP000199065">
    <property type="component" value="Unassembled WGS sequence"/>
</dbReference>
<evidence type="ECO:0000256" key="3">
    <source>
        <dbReference type="ARBA" id="ARBA00022449"/>
    </source>
</evidence>
<feature type="transmembrane region" description="Helical" evidence="10">
    <location>
        <begin position="67"/>
        <end position="84"/>
    </location>
</feature>
<comment type="subcellular location">
    <subcellularLocation>
        <location evidence="1">Cell membrane</location>
        <topology evidence="1">Multi-pass membrane protein</topology>
    </subcellularLocation>
</comment>
<dbReference type="GO" id="GO:0005886">
    <property type="term" value="C:plasma membrane"/>
    <property type="evidence" value="ECO:0007669"/>
    <property type="project" value="UniProtKB-SubCell"/>
</dbReference>
<feature type="transmembrane region" description="Helical" evidence="10">
    <location>
        <begin position="223"/>
        <end position="241"/>
    </location>
</feature>
<dbReference type="Pfam" id="PF03553">
    <property type="entry name" value="Na_H_antiporter"/>
    <property type="match status" value="1"/>
</dbReference>
<evidence type="ECO:0000256" key="10">
    <source>
        <dbReference type="SAM" id="Phobius"/>
    </source>
</evidence>
<dbReference type="InterPro" id="IPR018461">
    <property type="entry name" value="Na/H_Antiport_NhaC-like_C"/>
</dbReference>
<dbReference type="EMBL" id="FOPJ01000018">
    <property type="protein sequence ID" value="SFG84424.1"/>
    <property type="molecule type" value="Genomic_DNA"/>
</dbReference>
<feature type="domain" description="Na+/H+ antiporter NhaC-like C-terminal" evidence="11">
    <location>
        <begin position="191"/>
        <end position="484"/>
    </location>
</feature>
<dbReference type="InterPro" id="IPR004770">
    <property type="entry name" value="Na/H_antiport_NhaC"/>
</dbReference>
<keyword evidence="4" id="KW-1003">Cell membrane</keyword>
<feature type="transmembrane region" description="Helical" evidence="10">
    <location>
        <begin position="465"/>
        <end position="487"/>
    </location>
</feature>
<keyword evidence="2" id="KW-0813">Transport</keyword>
<keyword evidence="13" id="KW-1185">Reference proteome</keyword>
<accession>A0A1I2V4T3</accession>
<protein>
    <submittedName>
        <fullName evidence="12">Transporter, NhaC family (TC 2.A.35)</fullName>
    </submittedName>
</protein>
<evidence type="ECO:0000256" key="4">
    <source>
        <dbReference type="ARBA" id="ARBA00022475"/>
    </source>
</evidence>
<evidence type="ECO:0000256" key="1">
    <source>
        <dbReference type="ARBA" id="ARBA00004651"/>
    </source>
</evidence>
<evidence type="ECO:0000259" key="11">
    <source>
        <dbReference type="Pfam" id="PF03553"/>
    </source>
</evidence>
<evidence type="ECO:0000256" key="9">
    <source>
        <dbReference type="SAM" id="MobiDB-lite"/>
    </source>
</evidence>
<feature type="transmembrane region" description="Helical" evidence="10">
    <location>
        <begin position="104"/>
        <end position="128"/>
    </location>
</feature>
<dbReference type="NCBIfam" id="TIGR00931">
    <property type="entry name" value="antiport_nhaC"/>
    <property type="match status" value="1"/>
</dbReference>
<evidence type="ECO:0000313" key="12">
    <source>
        <dbReference type="EMBL" id="SFG84424.1"/>
    </source>
</evidence>
<keyword evidence="3" id="KW-0050">Antiport</keyword>
<feature type="transmembrane region" description="Helical" evidence="10">
    <location>
        <begin position="292"/>
        <end position="312"/>
    </location>
</feature>
<dbReference type="InterPro" id="IPR052180">
    <property type="entry name" value="NhaC_Na-H+_Antiporter"/>
</dbReference>
<feature type="region of interest" description="Disordered" evidence="9">
    <location>
        <begin position="9"/>
        <end position="33"/>
    </location>
</feature>
<sequence>MRCAGSVEIVNKHGNPEEQESPPEARTLAPKRSGEADPSILSAAITVATVVLLISIGLVVFEADLHLLMAGALLIVSVSAMSFARRTPEDIVRAMAQGIWEAKGALVIFVLIGALIAALMASGTVATLIDAGLRLIQPGWFLPAALVLCCLMSIATGTAWGTAGTAGVVLMGIGAASGLPLPLVAGVVVSGACFGDKMSPISDTTNLAAMAARTGLYQHIRSMLMTTGPTFVLVLIAYGLAGRHFGAKVIPADDVQVFSDAIGATYVLGWVTLLPLAVMVGLSLLRVDARMSMAVTILVAGGVAMLVQHVAVGDWLQALWRPAGVDTGVEVLDGLFGRGGVTSMWWTLMLSLEALALGGVLSRFGYVRVLIHGMLGAIRRVGSLVSATIIGALLCNIGMGEAYMSIILGGQLFREKYEEMGIDSAVLSRSLEEGATLTTPLIPWTTAGIFFAATLGVPTLNFLPYAWLNLLNPLVGIAFAYLGWGLWRRRKTPLNAMA</sequence>
<feature type="transmembrane region" description="Helical" evidence="10">
    <location>
        <begin position="40"/>
        <end position="60"/>
    </location>
</feature>
<evidence type="ECO:0000256" key="2">
    <source>
        <dbReference type="ARBA" id="ARBA00022448"/>
    </source>
</evidence>
<evidence type="ECO:0000313" key="13">
    <source>
        <dbReference type="Proteomes" id="UP000199065"/>
    </source>
</evidence>
<reference evidence="12 13" key="1">
    <citation type="submission" date="2016-10" db="EMBL/GenBank/DDBJ databases">
        <authorList>
            <person name="de Groot N.N."/>
        </authorList>
    </citation>
    <scope>NUCLEOTIDE SEQUENCE [LARGE SCALE GENOMIC DNA]</scope>
    <source>
        <strain>J11</strain>
        <strain evidence="13">PG 39</strain>
    </source>
</reference>
<feature type="transmembrane region" description="Helical" evidence="10">
    <location>
        <begin position="378"/>
        <end position="399"/>
    </location>
</feature>